<dbReference type="RefSeq" id="WP_338888754.1">
    <property type="nucleotide sequence ID" value="NZ_CP147846.1"/>
</dbReference>
<reference evidence="1 2" key="1">
    <citation type="submission" date="2024-03" db="EMBL/GenBank/DDBJ databases">
        <title>Natural products discovery in diverse microorganisms through a two-stage MS feature dereplication strategy.</title>
        <authorList>
            <person name="Zhang R."/>
        </authorList>
    </citation>
    <scope>NUCLEOTIDE SEQUENCE [LARGE SCALE GENOMIC DNA]</scope>
    <source>
        <strain evidence="1 2">18930</strain>
    </source>
</reference>
<name>A0ABZ2PH70_9NOCA</name>
<organism evidence="1 2">
    <name type="scientific">Rhodococcus sovatensis</name>
    <dbReference type="NCBI Taxonomy" id="1805840"/>
    <lineage>
        <taxon>Bacteria</taxon>
        <taxon>Bacillati</taxon>
        <taxon>Actinomycetota</taxon>
        <taxon>Actinomycetes</taxon>
        <taxon>Mycobacteriales</taxon>
        <taxon>Nocardiaceae</taxon>
        <taxon>Rhodococcus</taxon>
    </lineage>
</organism>
<protein>
    <recommendedName>
        <fullName evidence="3">SnoaL-like domain-containing protein</fullName>
    </recommendedName>
</protein>
<evidence type="ECO:0000313" key="1">
    <source>
        <dbReference type="EMBL" id="WXG68505.1"/>
    </source>
</evidence>
<keyword evidence="2" id="KW-1185">Reference proteome</keyword>
<proteinExistence type="predicted"/>
<dbReference type="InterPro" id="IPR056238">
    <property type="entry name" value="YunG-like"/>
</dbReference>
<dbReference type="EMBL" id="CP147846">
    <property type="protein sequence ID" value="WXG68505.1"/>
    <property type="molecule type" value="Genomic_DNA"/>
</dbReference>
<evidence type="ECO:0008006" key="3">
    <source>
        <dbReference type="Google" id="ProtNLM"/>
    </source>
</evidence>
<evidence type="ECO:0000313" key="2">
    <source>
        <dbReference type="Proteomes" id="UP001432000"/>
    </source>
</evidence>
<sequence length="125" mass="13773">MPRVSLTQLTAALRESWGPDTCAPEDVSSWTEANPSRGQCATTAIVVHDYFGGDLVRGEVHVGGVQVDYHWWNLLPDGTDIDLTRTQFSSDEKVTGRVVIPRPTGATRLDREYAFLANRVATKIS</sequence>
<dbReference type="Proteomes" id="UP001432000">
    <property type="component" value="Chromosome"/>
</dbReference>
<gene>
    <name evidence="1" type="ORF">WDS16_25505</name>
</gene>
<accession>A0ABZ2PH70</accession>
<dbReference type="Pfam" id="PF24585">
    <property type="entry name" value="YunG"/>
    <property type="match status" value="1"/>
</dbReference>